<comment type="caution">
    <text evidence="1">The sequence shown here is derived from an EMBL/GenBank/DDBJ whole genome shotgun (WGS) entry which is preliminary data.</text>
</comment>
<evidence type="ECO:0000313" key="2">
    <source>
        <dbReference type="Proteomes" id="UP000003094"/>
    </source>
</evidence>
<reference evidence="1 2" key="1">
    <citation type="journal article" date="2010" name="BMC Genomics">
        <title>Genome sequence of the pattern forming Paenibacillus vortex bacterium reveals potential for thriving in complex environments.</title>
        <authorList>
            <person name="Sirota-Madi A."/>
            <person name="Olender T."/>
            <person name="Helman Y."/>
            <person name="Ingham C."/>
            <person name="Brainis I."/>
            <person name="Roth D."/>
            <person name="Hagi E."/>
            <person name="Brodsky L."/>
            <person name="Leshkowitz D."/>
            <person name="Galatenko V."/>
            <person name="Nikolaev V."/>
            <person name="Mugasimangalam R.C."/>
            <person name="Bransburg-Zabary S."/>
            <person name="Gutnick D.L."/>
            <person name="Lancet D."/>
            <person name="Ben-Jacob E."/>
        </authorList>
    </citation>
    <scope>NUCLEOTIDE SEQUENCE [LARGE SCALE GENOMIC DNA]</scope>
    <source>
        <strain evidence="1 2">V453</strain>
    </source>
</reference>
<dbReference type="RefSeq" id="WP_006212521.1">
    <property type="nucleotide sequence ID" value="NZ_ADHJ01000049.1"/>
</dbReference>
<protein>
    <submittedName>
        <fullName evidence="1">Uncharacterized protein</fullName>
    </submittedName>
</protein>
<dbReference type="AlphaFoldDB" id="A0A2R9SMP8"/>
<dbReference type="Gene3D" id="2.60.120.260">
    <property type="entry name" value="Galactose-binding domain-like"/>
    <property type="match status" value="1"/>
</dbReference>
<dbReference type="EMBL" id="ADHJ01000049">
    <property type="protein sequence ID" value="EFU38657.1"/>
    <property type="molecule type" value="Genomic_DNA"/>
</dbReference>
<proteinExistence type="predicted"/>
<dbReference type="KEGG" id="pvo:PVOR_29034"/>
<keyword evidence="2" id="KW-1185">Reference proteome</keyword>
<gene>
    <name evidence="1" type="ORF">PVOR_29034</name>
</gene>
<organism evidence="1 2">
    <name type="scientific">Paenibacillus vortex V453</name>
    <dbReference type="NCBI Taxonomy" id="715225"/>
    <lineage>
        <taxon>Bacteria</taxon>
        <taxon>Bacillati</taxon>
        <taxon>Bacillota</taxon>
        <taxon>Bacilli</taxon>
        <taxon>Bacillales</taxon>
        <taxon>Paenibacillaceae</taxon>
        <taxon>Paenibacillus</taxon>
    </lineage>
</organism>
<sequence length="879" mass="95826">MTNPVTPNIGLNKIDRTSPSTTYFDLDKYIDQNADAVDQFAGEASEAIGALEKRLDTEERREVVLQPGLQIVNAERSAPFKLSGIKGRTLVNLLGRDGGCESVNRWSAAYQTSVMLDTGMKEGGSSSLKVSATGTASFEHYIDHEGIPVKVDAHYILVGMAKPSNNKSKAYMRIYGLDSNNEPNNIYAASNTVEDTASFKPVVLKFKPTAVIKVVARLQLKDSLGNEIYIQDGQSGNFDSIRIYEISATEYTALDSMTPEQIAAKYPYVDSVQPVRNPYVIRYGENLAPTLFEGIRESSTKVLSEYSAIVKATGSTVVEYRSKLISAIPNTIYTLQAKITRNGVEKYDGVYVDVLGYDETGLYVLDTPGTVNTTGKDTFATPANIKTMEVRIVAPLDAAVGDYVIEDITLNVGNALEIHKPREDSILALQMDLYADPVTGEHADEVFEKEGQYFKLAKWKKVVLDGVQSYTITVNRLGYKVVGITWNFPTAIKDSVIATKHNGSQLEKLRAGDIDSASDQVILDITATVITISNTDSGWGVNYTPTVDEIKAYFMGWKMYDGGADASSTYNGTGLKAWVNLKQHKEGNSSNYTTTLPTVTAEGWAPYQIIYQLATPTVEPIVSEGMLTFIEGDNQIEVGTGIVLREGVKPVDAGDGTYWINGRTSPSYPLSKRPSRIQSVYKNNLPDNGWIAHPVDVGYEYVFGLVQARLGSGLFDPSANYSVTYLMLDKSPIALFTGSYAANEKAMLQELTDTVQQNATAVSVLMNKKVDNDAPGWITPTLLNGATSVDTTRFGTVAYRKLSTGKIQFRGLVQVTSSGADIFKLPSGFRPESYLKFPAANGGTYGEIVVLNTGEVRADVGGTGAKWYSLANITFLAEQ</sequence>
<name>A0A2R9SMP8_9BACL</name>
<dbReference type="Proteomes" id="UP000003094">
    <property type="component" value="Unassembled WGS sequence"/>
</dbReference>
<accession>A0A2R9SMP8</accession>
<evidence type="ECO:0000313" key="1">
    <source>
        <dbReference type="EMBL" id="EFU38657.1"/>
    </source>
</evidence>